<dbReference type="InterPro" id="IPR003439">
    <property type="entry name" value="ABC_transporter-like_ATP-bd"/>
</dbReference>
<dbReference type="PROSITE" id="PS50893">
    <property type="entry name" value="ABC_TRANSPORTER_2"/>
    <property type="match status" value="2"/>
</dbReference>
<organism evidence="13 14">
    <name type="scientific">Phytophthora oleae</name>
    <dbReference type="NCBI Taxonomy" id="2107226"/>
    <lineage>
        <taxon>Eukaryota</taxon>
        <taxon>Sar</taxon>
        <taxon>Stramenopiles</taxon>
        <taxon>Oomycota</taxon>
        <taxon>Peronosporomycetes</taxon>
        <taxon>Peronosporales</taxon>
        <taxon>Peronosporaceae</taxon>
        <taxon>Phytophthora</taxon>
    </lineage>
</organism>
<dbReference type="EMBL" id="JBIMZQ010000032">
    <property type="protein sequence ID" value="KAL3662262.1"/>
    <property type="molecule type" value="Genomic_DNA"/>
</dbReference>
<keyword evidence="2" id="KW-0963">Cytoplasm</keyword>
<dbReference type="FunFam" id="3.40.50.300:FF:000011">
    <property type="entry name" value="Putative ABC transporter ATP-binding component"/>
    <property type="match status" value="1"/>
</dbReference>
<evidence type="ECO:0000256" key="10">
    <source>
        <dbReference type="ARBA" id="ARBA00022884"/>
    </source>
</evidence>
<dbReference type="Proteomes" id="UP001632037">
    <property type="component" value="Unassembled WGS sequence"/>
</dbReference>
<evidence type="ECO:0000259" key="12">
    <source>
        <dbReference type="PROSITE" id="PS50893"/>
    </source>
</evidence>
<gene>
    <name evidence="13" type="ORF">V7S43_012590</name>
</gene>
<evidence type="ECO:0000256" key="3">
    <source>
        <dbReference type="ARBA" id="ARBA00022555"/>
    </source>
</evidence>
<keyword evidence="11" id="KW-0648">Protein biosynthesis</keyword>
<evidence type="ECO:0000256" key="7">
    <source>
        <dbReference type="ARBA" id="ARBA00022801"/>
    </source>
</evidence>
<keyword evidence="14" id="KW-1185">Reference proteome</keyword>
<dbReference type="Pfam" id="PF00005">
    <property type="entry name" value="ABC_tran"/>
    <property type="match status" value="2"/>
</dbReference>
<evidence type="ECO:0000256" key="9">
    <source>
        <dbReference type="ARBA" id="ARBA00022845"/>
    </source>
</evidence>
<reference evidence="13 14" key="1">
    <citation type="submission" date="2024-09" db="EMBL/GenBank/DDBJ databases">
        <title>Genome sequencing and assembly of Phytophthora oleae, isolate VK10A, causative agent of rot of olive drupes.</title>
        <authorList>
            <person name="Conti Taguali S."/>
            <person name="Riolo M."/>
            <person name="La Spada F."/>
            <person name="Cacciola S.O."/>
            <person name="Dionisio G."/>
        </authorList>
    </citation>
    <scope>NUCLEOTIDE SEQUENCE [LARGE SCALE GENOMIC DNA]</scope>
    <source>
        <strain evidence="13 14">VK10A</strain>
    </source>
</reference>
<dbReference type="GO" id="GO:0000049">
    <property type="term" value="F:tRNA binding"/>
    <property type="evidence" value="ECO:0007669"/>
    <property type="project" value="UniProtKB-KW"/>
</dbReference>
<accession>A0ABD3F736</accession>
<evidence type="ECO:0000256" key="6">
    <source>
        <dbReference type="ARBA" id="ARBA00022741"/>
    </source>
</evidence>
<dbReference type="PANTHER" id="PTHR43858">
    <property type="entry name" value="ENERGY-DEPENDENT TRANSLATIONAL THROTTLE PROTEIN ETTA"/>
    <property type="match status" value="1"/>
</dbReference>
<dbReference type="GO" id="GO:0019843">
    <property type="term" value="F:rRNA binding"/>
    <property type="evidence" value="ECO:0007669"/>
    <property type="project" value="UniProtKB-KW"/>
</dbReference>
<keyword evidence="4" id="KW-0699">rRNA-binding</keyword>
<comment type="caution">
    <text evidence="13">The sequence shown here is derived from an EMBL/GenBank/DDBJ whole genome shotgun (WGS) entry which is preliminary data.</text>
</comment>
<evidence type="ECO:0000256" key="8">
    <source>
        <dbReference type="ARBA" id="ARBA00022840"/>
    </source>
</evidence>
<keyword evidence="10" id="KW-0694">RNA-binding</keyword>
<dbReference type="InterPro" id="IPR022374">
    <property type="entry name" value="EttA"/>
</dbReference>
<dbReference type="SUPFAM" id="SSF52540">
    <property type="entry name" value="P-loop containing nucleoside triphosphate hydrolases"/>
    <property type="match status" value="2"/>
</dbReference>
<dbReference type="GO" id="GO:0016787">
    <property type="term" value="F:hydrolase activity"/>
    <property type="evidence" value="ECO:0007669"/>
    <property type="project" value="UniProtKB-KW"/>
</dbReference>
<feature type="domain" description="ABC transporter" evidence="12">
    <location>
        <begin position="129"/>
        <end position="382"/>
    </location>
</feature>
<evidence type="ECO:0000256" key="4">
    <source>
        <dbReference type="ARBA" id="ARBA00022730"/>
    </source>
</evidence>
<keyword evidence="3" id="KW-0820">tRNA-binding</keyword>
<dbReference type="AlphaFoldDB" id="A0ABD3F736"/>
<comment type="similarity">
    <text evidence="1">Belongs to the ABC transporter superfamily. ABCF family. Translational throttle EttA subfamily.</text>
</comment>
<dbReference type="GO" id="GO:0006412">
    <property type="term" value="P:translation"/>
    <property type="evidence" value="ECO:0007669"/>
    <property type="project" value="UniProtKB-KW"/>
</dbReference>
<dbReference type="SMART" id="SM00382">
    <property type="entry name" value="AAA"/>
    <property type="match status" value="2"/>
</dbReference>
<dbReference type="GO" id="GO:0005524">
    <property type="term" value="F:ATP binding"/>
    <property type="evidence" value="ECO:0007669"/>
    <property type="project" value="UniProtKB-KW"/>
</dbReference>
<evidence type="ECO:0000313" key="14">
    <source>
        <dbReference type="Proteomes" id="UP001632037"/>
    </source>
</evidence>
<dbReference type="PROSITE" id="PS00211">
    <property type="entry name" value="ABC_TRANSPORTER_1"/>
    <property type="match status" value="1"/>
</dbReference>
<evidence type="ECO:0000256" key="2">
    <source>
        <dbReference type="ARBA" id="ARBA00022490"/>
    </source>
</evidence>
<proteinExistence type="inferred from homology"/>
<feature type="domain" description="ABC transporter" evidence="12">
    <location>
        <begin position="448"/>
        <end position="661"/>
    </location>
</feature>
<name>A0ABD3F736_9STRA</name>
<dbReference type="NCBIfam" id="NF008775">
    <property type="entry name" value="PRK11819.1"/>
    <property type="match status" value="1"/>
</dbReference>
<keyword evidence="7" id="KW-0378">Hydrolase</keyword>
<dbReference type="PANTHER" id="PTHR43858:SF1">
    <property type="entry name" value="ABC TRANSPORTER-RELATED PROTEIN"/>
    <property type="match status" value="1"/>
</dbReference>
<keyword evidence="5" id="KW-0677">Repeat</keyword>
<keyword evidence="6" id="KW-0547">Nucleotide-binding</keyword>
<dbReference type="Gene3D" id="3.40.50.300">
    <property type="entry name" value="P-loop containing nucleotide triphosphate hydrolases"/>
    <property type="match status" value="2"/>
</dbReference>
<dbReference type="InterPro" id="IPR032781">
    <property type="entry name" value="ABC_tran_Xtn"/>
</dbReference>
<dbReference type="FunFam" id="3.40.50.300:FF:000183">
    <property type="entry name" value="ABC transporter ATP-binding protein yjjK"/>
    <property type="match status" value="1"/>
</dbReference>
<evidence type="ECO:0000256" key="1">
    <source>
        <dbReference type="ARBA" id="ARBA00005868"/>
    </source>
</evidence>
<evidence type="ECO:0000256" key="11">
    <source>
        <dbReference type="ARBA" id="ARBA00022917"/>
    </source>
</evidence>
<evidence type="ECO:0000256" key="5">
    <source>
        <dbReference type="ARBA" id="ARBA00022737"/>
    </source>
</evidence>
<dbReference type="InterPro" id="IPR003593">
    <property type="entry name" value="AAA+_ATPase"/>
</dbReference>
<keyword evidence="9" id="KW-0810">Translation regulation</keyword>
<sequence length="661" mass="73049">MRSQFAASTCCGQASCNAYPYVLVLFNSLDLHVISCGDLISQIYMYDTQIYCRLNVVPTATISSAQPFPGIAMLTRRVASRSVALRSLRSSSLTPNWLATLQHPCSAVRGFAAPSSANAGGGVPGDFVCHLKDVGVTIPGGKKLFERVSLGFLRGAKIGVLGANGSGKSTLLKVVAGVSKDFDGERWVKDGLKVGYLPQEPQLDPSKNVYENIMDGLKESQTLLAKFDEVSMAMGEPDADFDALLEEQAKLQDQIEHLGCWDLSHEVEKAMAALRVPAADADVEVLSGGERRRVALCRLLLEKPDMLLLDEPTNHLDAESVHWLEDFLQKYRGTVLSITHDRYFLDNVAGWVLELDRGETYAYEGNYTEWLTQRRNRFNMQRKSDAIRAKQIASEIAWSRDHQGSKKANKARLKKLQEMESSGFRASSRVEEGQIVVPSGVRLGNKVIKVNNLRKQLDDGRVLFDKLSFEIPPHAIVGIVGGNGMGKSTLFNIIAGVEEPDEGNVELGKTVSLGFVSQSRDELSGRRSVYEEISGDNEFVEIGGDRINTRAYIASFNLRGGMQEKKVGSLSGGERNRVHLAKMLLGGHNVVMLDEPTNDLDVDTLRSLEAALTDFDGVSMVISHDRWFLDRICSHIIAFEGDGRVKFFDGNYTEYEREKKQ</sequence>
<dbReference type="Pfam" id="PF12848">
    <property type="entry name" value="ABC_tran_Xtn"/>
    <property type="match status" value="1"/>
</dbReference>
<dbReference type="CDD" id="cd03221">
    <property type="entry name" value="ABCF_EF-3"/>
    <property type="match status" value="2"/>
</dbReference>
<dbReference type="InterPro" id="IPR027417">
    <property type="entry name" value="P-loop_NTPase"/>
</dbReference>
<keyword evidence="8" id="KW-0067">ATP-binding</keyword>
<dbReference type="GO" id="GO:0006417">
    <property type="term" value="P:regulation of translation"/>
    <property type="evidence" value="ECO:0007669"/>
    <property type="project" value="UniProtKB-KW"/>
</dbReference>
<protein>
    <recommendedName>
        <fullName evidence="12">ABC transporter domain-containing protein</fullName>
    </recommendedName>
</protein>
<dbReference type="InterPro" id="IPR017871">
    <property type="entry name" value="ABC_transporter-like_CS"/>
</dbReference>
<evidence type="ECO:0000313" key="13">
    <source>
        <dbReference type="EMBL" id="KAL3662262.1"/>
    </source>
</evidence>